<dbReference type="EMBL" id="SGWQ01000007">
    <property type="protein sequence ID" value="RZS36607.1"/>
    <property type="molecule type" value="Genomic_DNA"/>
</dbReference>
<evidence type="ECO:0000313" key="3">
    <source>
        <dbReference type="Proteomes" id="UP000294257"/>
    </source>
</evidence>
<accession>A0A4Q7KK67</accession>
<dbReference type="GO" id="GO:0043531">
    <property type="term" value="F:ADP binding"/>
    <property type="evidence" value="ECO:0007669"/>
    <property type="project" value="InterPro"/>
</dbReference>
<dbReference type="PANTHER" id="PTHR47691:SF3">
    <property type="entry name" value="HTH-TYPE TRANSCRIPTIONAL REGULATOR RV0890C-RELATED"/>
    <property type="match status" value="1"/>
</dbReference>
<comment type="caution">
    <text evidence="2">The sequence shown here is derived from an EMBL/GenBank/DDBJ whole genome shotgun (WGS) entry which is preliminary data.</text>
</comment>
<evidence type="ECO:0000259" key="1">
    <source>
        <dbReference type="Pfam" id="PF17874"/>
    </source>
</evidence>
<name>A0A4Q7KK67_9PSEU</name>
<feature type="domain" description="MalT-like TPR region" evidence="1">
    <location>
        <begin position="465"/>
        <end position="642"/>
    </location>
</feature>
<dbReference type="InterPro" id="IPR027417">
    <property type="entry name" value="P-loop_NTPase"/>
</dbReference>
<dbReference type="SUPFAM" id="SSF48452">
    <property type="entry name" value="TPR-like"/>
    <property type="match status" value="1"/>
</dbReference>
<evidence type="ECO:0000313" key="2">
    <source>
        <dbReference type="EMBL" id="RZS36607.1"/>
    </source>
</evidence>
<sequence length="661" mass="71666">MTGEVPRQVPPGPRVFVNRESELTRVDHLLDGARNQTSTIVLAGLPGTGKTSLAHKAVEGRQWSGGELFVRYGDGDIVSVADALAASLRALGVHNDAIPASLAERTGLYRTRTAGRPTLVVLDDVTDPAQVTPLVPSAPGSVVLVTSTGQLGELRLDGAEVIDVQPLDESDAVRLLRELSDERVDAEPDAAVRLVRECGGLPVAVRLMAARLIARRSLTIGELVTEVADERRGLAPFTGRGHDVTAPFTVAYRQLSEPAARMYRLLGVVPCVDVSAEIAAQITDTDGAKVLDELVVAGLVQDDMGGRYRMHSLVRRHAKESALSDEPDVERADAVFRVVDHLCQTAALADRAVLGKGRYRCTSHDRLPTGEGDPFDGDDGRDVALRWLEAERGNLAAAIRACPEQGWPNAAWQLAEAATALYVTNRYLVDWIDTSEIGARAASVAERPDAEARLRSFMSRPLTELGELPRARAELDAAFSLTRNGNDARLLASIHEMDGRWHTAAGDHDAAAAAFDRAIEVFGGEGDARGVAFTTYFLGCARQRAGSLDTARDTFERALDPIRAQNEPRMLGRALISLAEVHVSLGDETRARSLLEEAISVLVERPFHQAQAYERLAEIAVRAGDRVLAREYLRSARDRYHGLGSARADQVERRLIELSEL</sequence>
<dbReference type="InterPro" id="IPR011990">
    <property type="entry name" value="TPR-like_helical_dom_sf"/>
</dbReference>
<dbReference type="OrthoDB" id="3311584at2"/>
<keyword evidence="3" id="KW-1185">Reference proteome</keyword>
<dbReference type="InterPro" id="IPR041617">
    <property type="entry name" value="TPR_MalT"/>
</dbReference>
<reference evidence="2 3" key="1">
    <citation type="submission" date="2019-02" db="EMBL/GenBank/DDBJ databases">
        <title>Genomic Encyclopedia of Type Strains, Phase IV (KMG-IV): sequencing the most valuable type-strain genomes for metagenomic binning, comparative biology and taxonomic classification.</title>
        <authorList>
            <person name="Goeker M."/>
        </authorList>
    </citation>
    <scope>NUCLEOTIDE SEQUENCE [LARGE SCALE GENOMIC DNA]</scope>
    <source>
        <strain evidence="2 3">DSM 101727</strain>
    </source>
</reference>
<proteinExistence type="predicted"/>
<dbReference type="Pfam" id="PF17874">
    <property type="entry name" value="TPR_MalT"/>
    <property type="match status" value="1"/>
</dbReference>
<dbReference type="Proteomes" id="UP000294257">
    <property type="component" value="Unassembled WGS sequence"/>
</dbReference>
<dbReference type="Gene3D" id="1.25.40.10">
    <property type="entry name" value="Tetratricopeptide repeat domain"/>
    <property type="match status" value="1"/>
</dbReference>
<protein>
    <submittedName>
        <fullName evidence="2">NB-ARC domain-containing protein</fullName>
    </submittedName>
</protein>
<dbReference type="PANTHER" id="PTHR47691">
    <property type="entry name" value="REGULATOR-RELATED"/>
    <property type="match status" value="1"/>
</dbReference>
<dbReference type="RefSeq" id="WP_130346076.1">
    <property type="nucleotide sequence ID" value="NZ_SGWQ01000007.1"/>
</dbReference>
<gene>
    <name evidence="2" type="ORF">EV193_107288</name>
</gene>
<dbReference type="AlphaFoldDB" id="A0A4Q7KK67"/>
<dbReference type="Gene3D" id="3.40.50.300">
    <property type="entry name" value="P-loop containing nucleotide triphosphate hydrolases"/>
    <property type="match status" value="1"/>
</dbReference>
<organism evidence="2 3">
    <name type="scientific">Herbihabitans rhizosphaerae</name>
    <dbReference type="NCBI Taxonomy" id="1872711"/>
    <lineage>
        <taxon>Bacteria</taxon>
        <taxon>Bacillati</taxon>
        <taxon>Actinomycetota</taxon>
        <taxon>Actinomycetes</taxon>
        <taxon>Pseudonocardiales</taxon>
        <taxon>Pseudonocardiaceae</taxon>
        <taxon>Herbihabitans</taxon>
    </lineage>
</organism>
<dbReference type="SUPFAM" id="SSF52540">
    <property type="entry name" value="P-loop containing nucleoside triphosphate hydrolases"/>
    <property type="match status" value="1"/>
</dbReference>
<dbReference type="PRINTS" id="PR00364">
    <property type="entry name" value="DISEASERSIST"/>
</dbReference>